<dbReference type="PANTHER" id="PTHR27002">
    <property type="entry name" value="RECEPTOR-LIKE SERINE/THREONINE-PROTEIN KINASE SD1-8"/>
    <property type="match status" value="1"/>
</dbReference>
<dbReference type="Pfam" id="PF00954">
    <property type="entry name" value="S_locus_glycop"/>
    <property type="match status" value="1"/>
</dbReference>
<evidence type="ECO:0000256" key="9">
    <source>
        <dbReference type="ARBA" id="ARBA00023180"/>
    </source>
</evidence>
<reference evidence="14" key="1">
    <citation type="submission" date="2018-01" db="EMBL/GenBank/DDBJ databases">
        <authorList>
            <person name="Mao J.F."/>
        </authorList>
    </citation>
    <scope>NUCLEOTIDE SEQUENCE</scope>
    <source>
        <strain evidence="14">Huo1</strain>
        <tissue evidence="14">Leaf</tissue>
    </source>
</reference>
<dbReference type="GO" id="GO:0048544">
    <property type="term" value="P:recognition of pollen"/>
    <property type="evidence" value="ECO:0007669"/>
    <property type="project" value="InterPro"/>
</dbReference>
<keyword evidence="3" id="KW-0808">Transferase</keyword>
<feature type="domain" description="Protein kinase" evidence="13">
    <location>
        <begin position="130"/>
        <end position="505"/>
    </location>
</feature>
<reference evidence="14" key="2">
    <citation type="submission" date="2020-08" db="EMBL/GenBank/DDBJ databases">
        <title>Plant Genome Project.</title>
        <authorList>
            <person name="Zhang R.-G."/>
        </authorList>
    </citation>
    <scope>NUCLEOTIDE SEQUENCE</scope>
    <source>
        <strain evidence="14">Huo1</strain>
        <tissue evidence="14">Leaf</tissue>
    </source>
</reference>
<dbReference type="Proteomes" id="UP000298416">
    <property type="component" value="Unassembled WGS sequence"/>
</dbReference>
<keyword evidence="6" id="KW-0418">Kinase</keyword>
<gene>
    <name evidence="14" type="ORF">SASPL_144581</name>
</gene>
<accession>A0A8X8WF26</accession>
<dbReference type="FunFam" id="1.10.510.10:FF:001019">
    <property type="entry name" value="G-type lectin S-receptor-like serine/threonine-protein kinase B120"/>
    <property type="match status" value="1"/>
</dbReference>
<evidence type="ECO:0000313" key="14">
    <source>
        <dbReference type="EMBL" id="KAG6394005.1"/>
    </source>
</evidence>
<dbReference type="GO" id="GO:0005886">
    <property type="term" value="C:plasma membrane"/>
    <property type="evidence" value="ECO:0007669"/>
    <property type="project" value="TreeGrafter"/>
</dbReference>
<evidence type="ECO:0000256" key="11">
    <source>
        <dbReference type="ARBA" id="ARBA00048679"/>
    </source>
</evidence>
<comment type="catalytic activity">
    <reaction evidence="10">
        <text>L-threonyl-[protein] + ATP = O-phospho-L-threonyl-[protein] + ADP + H(+)</text>
        <dbReference type="Rhea" id="RHEA:46608"/>
        <dbReference type="Rhea" id="RHEA-COMP:11060"/>
        <dbReference type="Rhea" id="RHEA-COMP:11605"/>
        <dbReference type="ChEBI" id="CHEBI:15378"/>
        <dbReference type="ChEBI" id="CHEBI:30013"/>
        <dbReference type="ChEBI" id="CHEBI:30616"/>
        <dbReference type="ChEBI" id="CHEBI:61977"/>
        <dbReference type="ChEBI" id="CHEBI:456216"/>
        <dbReference type="EC" id="2.7.11.1"/>
    </reaction>
</comment>
<dbReference type="SUPFAM" id="SSF56112">
    <property type="entry name" value="Protein kinase-like (PK-like)"/>
    <property type="match status" value="1"/>
</dbReference>
<evidence type="ECO:0000256" key="4">
    <source>
        <dbReference type="ARBA" id="ARBA00022729"/>
    </source>
</evidence>
<dbReference type="SMART" id="SM00220">
    <property type="entry name" value="S_TKc"/>
    <property type="match status" value="1"/>
</dbReference>
<feature type="transmembrane region" description="Helical" evidence="12">
    <location>
        <begin position="64"/>
        <end position="87"/>
    </location>
</feature>
<dbReference type="PROSITE" id="PS50011">
    <property type="entry name" value="PROTEIN_KINASE_DOM"/>
    <property type="match status" value="1"/>
</dbReference>
<keyword evidence="15" id="KW-1185">Reference proteome</keyword>
<dbReference type="InterPro" id="IPR000719">
    <property type="entry name" value="Prot_kinase_dom"/>
</dbReference>
<keyword evidence="9" id="KW-0325">Glycoprotein</keyword>
<dbReference type="EC" id="2.7.11.1" evidence="1"/>
<keyword evidence="5" id="KW-0547">Nucleotide-binding</keyword>
<dbReference type="InterPro" id="IPR008271">
    <property type="entry name" value="Ser/Thr_kinase_AS"/>
</dbReference>
<dbReference type="InterPro" id="IPR000858">
    <property type="entry name" value="S_locus_glycoprot_dom"/>
</dbReference>
<evidence type="ECO:0000256" key="3">
    <source>
        <dbReference type="ARBA" id="ARBA00022679"/>
    </source>
</evidence>
<evidence type="ECO:0000256" key="6">
    <source>
        <dbReference type="ARBA" id="ARBA00022777"/>
    </source>
</evidence>
<evidence type="ECO:0000256" key="8">
    <source>
        <dbReference type="ARBA" id="ARBA00023157"/>
    </source>
</evidence>
<dbReference type="PROSITE" id="PS00108">
    <property type="entry name" value="PROTEIN_KINASE_ST"/>
    <property type="match status" value="1"/>
</dbReference>
<dbReference type="Gene3D" id="3.30.200.20">
    <property type="entry name" value="Phosphorylase Kinase, domain 1"/>
    <property type="match status" value="1"/>
</dbReference>
<evidence type="ECO:0000256" key="12">
    <source>
        <dbReference type="SAM" id="Phobius"/>
    </source>
</evidence>
<keyword evidence="8" id="KW-1015">Disulfide bond</keyword>
<evidence type="ECO:0000256" key="10">
    <source>
        <dbReference type="ARBA" id="ARBA00047899"/>
    </source>
</evidence>
<dbReference type="Gene3D" id="1.10.510.10">
    <property type="entry name" value="Transferase(Phosphotransferase) domain 1"/>
    <property type="match status" value="1"/>
</dbReference>
<keyword evidence="12" id="KW-0812">Transmembrane</keyword>
<evidence type="ECO:0000256" key="5">
    <source>
        <dbReference type="ARBA" id="ARBA00022741"/>
    </source>
</evidence>
<keyword evidence="7" id="KW-0067">ATP-binding</keyword>
<proteinExistence type="predicted"/>
<keyword evidence="4" id="KW-0732">Signal</keyword>
<keyword evidence="12" id="KW-1133">Transmembrane helix</keyword>
<name>A0A8X8WF26_SALSN</name>
<evidence type="ECO:0000256" key="1">
    <source>
        <dbReference type="ARBA" id="ARBA00012513"/>
    </source>
</evidence>
<dbReference type="GO" id="GO:0004674">
    <property type="term" value="F:protein serine/threonine kinase activity"/>
    <property type="evidence" value="ECO:0007669"/>
    <property type="project" value="UniProtKB-KW"/>
</dbReference>
<comment type="catalytic activity">
    <reaction evidence="11">
        <text>L-seryl-[protein] + ATP = O-phospho-L-seryl-[protein] + ADP + H(+)</text>
        <dbReference type="Rhea" id="RHEA:17989"/>
        <dbReference type="Rhea" id="RHEA-COMP:9863"/>
        <dbReference type="Rhea" id="RHEA-COMP:11604"/>
        <dbReference type="ChEBI" id="CHEBI:15378"/>
        <dbReference type="ChEBI" id="CHEBI:29999"/>
        <dbReference type="ChEBI" id="CHEBI:30616"/>
        <dbReference type="ChEBI" id="CHEBI:83421"/>
        <dbReference type="ChEBI" id="CHEBI:456216"/>
        <dbReference type="EC" id="2.7.11.1"/>
    </reaction>
</comment>
<dbReference type="FunFam" id="3.30.200.20:FF:000195">
    <property type="entry name" value="G-type lectin S-receptor-like serine/threonine-protein kinase"/>
    <property type="match status" value="1"/>
</dbReference>
<evidence type="ECO:0000313" key="15">
    <source>
        <dbReference type="Proteomes" id="UP000298416"/>
    </source>
</evidence>
<evidence type="ECO:0000256" key="7">
    <source>
        <dbReference type="ARBA" id="ARBA00022840"/>
    </source>
</evidence>
<dbReference type="GO" id="GO:0005524">
    <property type="term" value="F:ATP binding"/>
    <property type="evidence" value="ECO:0007669"/>
    <property type="project" value="UniProtKB-KW"/>
</dbReference>
<keyword evidence="2" id="KW-0723">Serine/threonine-protein kinase</keyword>
<dbReference type="PANTHER" id="PTHR27002:SF1082">
    <property type="entry name" value="OS06G0693000 PROTEIN"/>
    <property type="match status" value="1"/>
</dbReference>
<protein>
    <recommendedName>
        <fullName evidence="1">non-specific serine/threonine protein kinase</fullName>
        <ecNumber evidence="1">2.7.11.1</ecNumber>
    </recommendedName>
</protein>
<dbReference type="Pfam" id="PF00069">
    <property type="entry name" value="Pkinase"/>
    <property type="match status" value="1"/>
</dbReference>
<evidence type="ECO:0000259" key="13">
    <source>
        <dbReference type="PROSITE" id="PS50011"/>
    </source>
</evidence>
<dbReference type="InterPro" id="IPR011009">
    <property type="entry name" value="Kinase-like_dom_sf"/>
</dbReference>
<organism evidence="14">
    <name type="scientific">Salvia splendens</name>
    <name type="common">Scarlet sage</name>
    <dbReference type="NCBI Taxonomy" id="180675"/>
    <lineage>
        <taxon>Eukaryota</taxon>
        <taxon>Viridiplantae</taxon>
        <taxon>Streptophyta</taxon>
        <taxon>Embryophyta</taxon>
        <taxon>Tracheophyta</taxon>
        <taxon>Spermatophyta</taxon>
        <taxon>Magnoliopsida</taxon>
        <taxon>eudicotyledons</taxon>
        <taxon>Gunneridae</taxon>
        <taxon>Pentapetalae</taxon>
        <taxon>asterids</taxon>
        <taxon>lamiids</taxon>
        <taxon>Lamiales</taxon>
        <taxon>Lamiaceae</taxon>
        <taxon>Nepetoideae</taxon>
        <taxon>Mentheae</taxon>
        <taxon>Salviinae</taxon>
        <taxon>Salvia</taxon>
        <taxon>Salvia subgen. Calosphace</taxon>
        <taxon>core Calosphace</taxon>
    </lineage>
</organism>
<keyword evidence="12" id="KW-0472">Membrane</keyword>
<sequence length="601" mass="68150">MQHCDPQAAPVCSCLPGFIPQNARDWESVPLIDVQTGSSLGSDIYLRLSLSDSELGHKKGFKKIFIVLPILSFVVLCVCSCFGWRWIAKRRGNGEAIEYGNATQDATSRVNLEDIPLFKYEELANATNNFSEANKLGKGGFGPVYKGILASGREIAVKRLSTASGQGFQEFINEVKLISKLQHRNLVRLLGCCAEDREKMLVYEYMPNKSLDFFLFDQSQEVLDWRKRFNIIEGICRGLLYLHRDSRLRIIHRDLKPSNILLDNDWNPKISDFGMARIYEAKQDHVSTVRVVGTYFDAGDCHWEKEHKFLSSGRLFEPSRTYLDSMEKRHRHAFDRSKNIEPFISDVLSMLRSEIIELPKPKQSAFSYKSSRTDTEATGDVLWESFSETTDVIVPGMTLSQKVKTGKMMALSAWKNASDPKLGSFTAGLEAQSIPQLATWNEGRLHWRSGPWNGLIFLGIKEMFYAYLDGFTQVTNDSAGNFFYSKPQENVYITASVNSTGHVLRNVWNGVAKRWEVGWTAPENECDVYGKCGEFGSCNVMQTPICTCLRGFEPENEEEWGRGNWSNGCRRKNQLQCGGDGFLMLRHMKVPDFAQPLPSRD</sequence>
<comment type="caution">
    <text evidence="14">The sequence shown here is derived from an EMBL/GenBank/DDBJ whole genome shotgun (WGS) entry which is preliminary data.</text>
</comment>
<evidence type="ECO:0000256" key="2">
    <source>
        <dbReference type="ARBA" id="ARBA00022527"/>
    </source>
</evidence>
<dbReference type="EMBL" id="PNBA02000017">
    <property type="protein sequence ID" value="KAG6394005.1"/>
    <property type="molecule type" value="Genomic_DNA"/>
</dbReference>
<dbReference type="AlphaFoldDB" id="A0A8X8WF26"/>